<dbReference type="EMBL" id="CP098747">
    <property type="protein sequence ID" value="USG62806.1"/>
    <property type="molecule type" value="Genomic_DNA"/>
</dbReference>
<dbReference type="RefSeq" id="WP_251936965.1">
    <property type="nucleotide sequence ID" value="NZ_CP098747.1"/>
</dbReference>
<evidence type="ECO:0000256" key="2">
    <source>
        <dbReference type="ARBA" id="ARBA00007637"/>
    </source>
</evidence>
<feature type="domain" description="NAD-dependent epimerase/dehydratase" evidence="3">
    <location>
        <begin position="6"/>
        <end position="254"/>
    </location>
</feature>
<comment type="similarity">
    <text evidence="2">Belongs to the NAD(P)-dependent epimerase/dehydratase family.</text>
</comment>
<dbReference type="Gene3D" id="3.90.25.10">
    <property type="entry name" value="UDP-galactose 4-epimerase, domain 1"/>
    <property type="match status" value="1"/>
</dbReference>
<keyword evidence="4" id="KW-0456">Lyase</keyword>
<dbReference type="Proteomes" id="UP001056291">
    <property type="component" value="Chromosome"/>
</dbReference>
<dbReference type="InterPro" id="IPR036291">
    <property type="entry name" value="NAD(P)-bd_dom_sf"/>
</dbReference>
<dbReference type="EC" id="4.2.1.47" evidence="4"/>
<evidence type="ECO:0000259" key="3">
    <source>
        <dbReference type="Pfam" id="PF01370"/>
    </source>
</evidence>
<sequence>MTKKWVITGGCGFIGSALIAKLTRDVDNAVRVIDNLSVGSIKPLEKLNIPIVHADVMKMPIWQKNVLQHFEIDIRDQDRALKVTEGADIIVHLAANTGVGPSVSDPRADCMSNVIGVFNYLEAARLNSVPRFILASSSAVVGDTTSPVHEEKVPHPTSPYGASKLCGEAYCSAYFQTFGIETVALRFGNVYGIGAAHKESVVSKFMKTLLQQDPLTIFGDGSQTRDFIYIEDLVEAITAAAVASDVGGEVFQIATNRETSVNELVDVISSTVEQKGYTRPKILNQSKRIGDIMNIYSDTSKARQKLNWRSKTALQRGIEDTFDWFVSEQKQ</sequence>
<dbReference type="SUPFAM" id="SSF51735">
    <property type="entry name" value="NAD(P)-binding Rossmann-fold domains"/>
    <property type="match status" value="1"/>
</dbReference>
<dbReference type="GO" id="GO:0008446">
    <property type="term" value="F:GDP-mannose 4,6-dehydratase activity"/>
    <property type="evidence" value="ECO:0007669"/>
    <property type="project" value="UniProtKB-EC"/>
</dbReference>
<comment type="pathway">
    <text evidence="1">Bacterial outer membrane biogenesis; LPS O-antigen biosynthesis.</text>
</comment>
<name>A0ABY4W7I4_9PROT</name>
<evidence type="ECO:0000256" key="1">
    <source>
        <dbReference type="ARBA" id="ARBA00005125"/>
    </source>
</evidence>
<keyword evidence="5" id="KW-1185">Reference proteome</keyword>
<organism evidence="4 5">
    <name type="scientific">Sneathiella marina</name>
    <dbReference type="NCBI Taxonomy" id="2950108"/>
    <lineage>
        <taxon>Bacteria</taxon>
        <taxon>Pseudomonadati</taxon>
        <taxon>Pseudomonadota</taxon>
        <taxon>Alphaproteobacteria</taxon>
        <taxon>Sneathiellales</taxon>
        <taxon>Sneathiellaceae</taxon>
        <taxon>Sneathiella</taxon>
    </lineage>
</organism>
<proteinExistence type="inferred from homology"/>
<reference evidence="4" key="1">
    <citation type="submission" date="2022-06" db="EMBL/GenBank/DDBJ databases">
        <title>Sneathiella actinostolidae sp. nov., isolated from a sea anemonein the Western Pacific Ocean.</title>
        <authorList>
            <person name="Wei M.J."/>
        </authorList>
    </citation>
    <scope>NUCLEOTIDE SEQUENCE</scope>
    <source>
        <strain evidence="4">PHK-P5</strain>
    </source>
</reference>
<dbReference type="PANTHER" id="PTHR43000">
    <property type="entry name" value="DTDP-D-GLUCOSE 4,6-DEHYDRATASE-RELATED"/>
    <property type="match status" value="1"/>
</dbReference>
<dbReference type="InterPro" id="IPR001509">
    <property type="entry name" value="Epimerase_deHydtase"/>
</dbReference>
<dbReference type="Gene3D" id="3.40.50.720">
    <property type="entry name" value="NAD(P)-binding Rossmann-like Domain"/>
    <property type="match status" value="1"/>
</dbReference>
<dbReference type="Pfam" id="PF01370">
    <property type="entry name" value="Epimerase"/>
    <property type="match status" value="1"/>
</dbReference>
<gene>
    <name evidence="4" type="ORF">NBZ79_07435</name>
</gene>
<evidence type="ECO:0000313" key="5">
    <source>
        <dbReference type="Proteomes" id="UP001056291"/>
    </source>
</evidence>
<protein>
    <submittedName>
        <fullName evidence="4">GDP-mannose 4,6-dehydratase</fullName>
        <ecNumber evidence="4">4.2.1.47</ecNumber>
    </submittedName>
</protein>
<evidence type="ECO:0000313" key="4">
    <source>
        <dbReference type="EMBL" id="USG62806.1"/>
    </source>
</evidence>
<accession>A0ABY4W7I4</accession>